<keyword evidence="6" id="KW-1185">Reference proteome</keyword>
<dbReference type="Proteomes" id="UP000316759">
    <property type="component" value="Unassembled WGS sequence"/>
</dbReference>
<feature type="domain" description="ZZ-type" evidence="4">
    <location>
        <begin position="134"/>
        <end position="161"/>
    </location>
</feature>
<name>A0A504Y9W0_FASGI</name>
<accession>A0A504Y9W0</accession>
<dbReference type="Gene3D" id="3.30.60.90">
    <property type="match status" value="1"/>
</dbReference>
<evidence type="ECO:0000313" key="6">
    <source>
        <dbReference type="Proteomes" id="UP000316759"/>
    </source>
</evidence>
<keyword evidence="2" id="KW-0863">Zinc-finger</keyword>
<dbReference type="InterPro" id="IPR000433">
    <property type="entry name" value="Znf_ZZ"/>
</dbReference>
<dbReference type="AlphaFoldDB" id="A0A504Y9W0"/>
<evidence type="ECO:0000313" key="5">
    <source>
        <dbReference type="EMBL" id="TPP57371.1"/>
    </source>
</evidence>
<keyword evidence="1" id="KW-0479">Metal-binding</keyword>
<gene>
    <name evidence="5" type="ORF">FGIG_04071</name>
</gene>
<evidence type="ECO:0000256" key="3">
    <source>
        <dbReference type="ARBA" id="ARBA00022833"/>
    </source>
</evidence>
<dbReference type="EMBL" id="SUNJ01013294">
    <property type="protein sequence ID" value="TPP57371.1"/>
    <property type="molecule type" value="Genomic_DNA"/>
</dbReference>
<evidence type="ECO:0000256" key="1">
    <source>
        <dbReference type="ARBA" id="ARBA00022723"/>
    </source>
</evidence>
<organism evidence="5 6">
    <name type="scientific">Fasciola gigantica</name>
    <name type="common">Giant liver fluke</name>
    <dbReference type="NCBI Taxonomy" id="46835"/>
    <lineage>
        <taxon>Eukaryota</taxon>
        <taxon>Metazoa</taxon>
        <taxon>Spiralia</taxon>
        <taxon>Lophotrochozoa</taxon>
        <taxon>Platyhelminthes</taxon>
        <taxon>Trematoda</taxon>
        <taxon>Digenea</taxon>
        <taxon>Plagiorchiida</taxon>
        <taxon>Echinostomata</taxon>
        <taxon>Echinostomatoidea</taxon>
        <taxon>Fasciolidae</taxon>
        <taxon>Fasciola</taxon>
    </lineage>
</organism>
<dbReference type="GO" id="GO:0008270">
    <property type="term" value="F:zinc ion binding"/>
    <property type="evidence" value="ECO:0007669"/>
    <property type="project" value="UniProtKB-KW"/>
</dbReference>
<dbReference type="InterPro" id="IPR043145">
    <property type="entry name" value="Znf_ZZ_sf"/>
</dbReference>
<reference evidence="5 6" key="1">
    <citation type="submission" date="2019-04" db="EMBL/GenBank/DDBJ databases">
        <title>Annotation for the trematode Fasciola gigantica.</title>
        <authorList>
            <person name="Choi Y.-J."/>
        </authorList>
    </citation>
    <scope>NUCLEOTIDE SEQUENCE [LARGE SCALE GENOMIC DNA]</scope>
    <source>
        <strain evidence="5">Uganda_cow_1</strain>
    </source>
</reference>
<keyword evidence="3" id="KW-0862">Zinc</keyword>
<proteinExistence type="predicted"/>
<protein>
    <recommendedName>
        <fullName evidence="4">ZZ-type domain-containing protein</fullName>
    </recommendedName>
</protein>
<comment type="caution">
    <text evidence="5">The sequence shown here is derived from an EMBL/GenBank/DDBJ whole genome shotgun (WGS) entry which is preliminary data.</text>
</comment>
<dbReference type="OrthoDB" id="441278at2759"/>
<dbReference type="PROSITE" id="PS01357">
    <property type="entry name" value="ZF_ZZ_1"/>
    <property type="match status" value="1"/>
</dbReference>
<sequence length="216" mass="24700">MLVKLIFPSRRSPDSKEVCRLNLTEVSKSYTLEGLLFKVREITQLKKAVPFRFYVESKGAYVELTSDALLNEALHQPCKSDCVRIFAIPNTQYYQKPLNSFFSYCHPDELPDILIKKNNDLENRIKDTWLTSPCTLCEREDWSGDRYTCLYCPNIVLCSQCFCTGYHPNHPIMVTRDMSLFSRKVLSLSRVIAATVPWETSLPKPVLKSTASGSGK</sequence>
<evidence type="ECO:0000259" key="4">
    <source>
        <dbReference type="PROSITE" id="PS01357"/>
    </source>
</evidence>
<evidence type="ECO:0000256" key="2">
    <source>
        <dbReference type="ARBA" id="ARBA00022771"/>
    </source>
</evidence>
<dbReference type="SUPFAM" id="SSF57850">
    <property type="entry name" value="RING/U-box"/>
    <property type="match status" value="1"/>
</dbReference>